<evidence type="ECO:0000313" key="2">
    <source>
        <dbReference type="EMBL" id="KIM38111.1"/>
    </source>
</evidence>
<dbReference type="Proteomes" id="UP000053424">
    <property type="component" value="Unassembled WGS sequence"/>
</dbReference>
<evidence type="ECO:0000313" key="3">
    <source>
        <dbReference type="Proteomes" id="UP000053424"/>
    </source>
</evidence>
<gene>
    <name evidence="2" type="ORF">M413DRAFT_447891</name>
</gene>
<dbReference type="HOGENOM" id="CLU_148177_1_0_1"/>
<feature type="compositionally biased region" description="Polar residues" evidence="1">
    <location>
        <begin position="1"/>
        <end position="23"/>
    </location>
</feature>
<feature type="region of interest" description="Disordered" evidence="1">
    <location>
        <begin position="1"/>
        <end position="40"/>
    </location>
</feature>
<organism evidence="2 3">
    <name type="scientific">Hebeloma cylindrosporum</name>
    <dbReference type="NCBI Taxonomy" id="76867"/>
    <lineage>
        <taxon>Eukaryota</taxon>
        <taxon>Fungi</taxon>
        <taxon>Dikarya</taxon>
        <taxon>Basidiomycota</taxon>
        <taxon>Agaricomycotina</taxon>
        <taxon>Agaricomycetes</taxon>
        <taxon>Agaricomycetidae</taxon>
        <taxon>Agaricales</taxon>
        <taxon>Agaricineae</taxon>
        <taxon>Hymenogastraceae</taxon>
        <taxon>Hebeloma</taxon>
    </lineage>
</organism>
<reference evidence="3" key="2">
    <citation type="submission" date="2015-01" db="EMBL/GenBank/DDBJ databases">
        <title>Evolutionary Origins and Diversification of the Mycorrhizal Mutualists.</title>
        <authorList>
            <consortium name="DOE Joint Genome Institute"/>
            <consortium name="Mycorrhizal Genomics Consortium"/>
            <person name="Kohler A."/>
            <person name="Kuo A."/>
            <person name="Nagy L.G."/>
            <person name="Floudas D."/>
            <person name="Copeland A."/>
            <person name="Barry K.W."/>
            <person name="Cichocki N."/>
            <person name="Veneault-Fourrey C."/>
            <person name="LaButti K."/>
            <person name="Lindquist E.A."/>
            <person name="Lipzen A."/>
            <person name="Lundell T."/>
            <person name="Morin E."/>
            <person name="Murat C."/>
            <person name="Riley R."/>
            <person name="Ohm R."/>
            <person name="Sun H."/>
            <person name="Tunlid A."/>
            <person name="Henrissat B."/>
            <person name="Grigoriev I.V."/>
            <person name="Hibbett D.S."/>
            <person name="Martin F."/>
        </authorList>
    </citation>
    <scope>NUCLEOTIDE SEQUENCE [LARGE SCALE GENOMIC DNA]</scope>
    <source>
        <strain evidence="3">h7</strain>
    </source>
</reference>
<feature type="compositionally biased region" description="Basic and acidic residues" evidence="1">
    <location>
        <begin position="62"/>
        <end position="75"/>
    </location>
</feature>
<proteinExistence type="predicted"/>
<evidence type="ECO:0000256" key="1">
    <source>
        <dbReference type="SAM" id="MobiDB-lite"/>
    </source>
</evidence>
<feature type="region of interest" description="Disordered" evidence="1">
    <location>
        <begin position="62"/>
        <end position="88"/>
    </location>
</feature>
<sequence>MSSSVKITYTLNPPDTIESTSDLSKQKTHEFAVTPSSNGGTAAYYEALRSSLNKARMRDLVGKVELNKEPKKGGGEEDEEEEEEEEES</sequence>
<reference evidence="2 3" key="1">
    <citation type="submission" date="2014-04" db="EMBL/GenBank/DDBJ databases">
        <authorList>
            <consortium name="DOE Joint Genome Institute"/>
            <person name="Kuo A."/>
            <person name="Gay G."/>
            <person name="Dore J."/>
            <person name="Kohler A."/>
            <person name="Nagy L.G."/>
            <person name="Floudas D."/>
            <person name="Copeland A."/>
            <person name="Barry K.W."/>
            <person name="Cichocki N."/>
            <person name="Veneault-Fourrey C."/>
            <person name="LaButti K."/>
            <person name="Lindquist E.A."/>
            <person name="Lipzen A."/>
            <person name="Lundell T."/>
            <person name="Morin E."/>
            <person name="Murat C."/>
            <person name="Sun H."/>
            <person name="Tunlid A."/>
            <person name="Henrissat B."/>
            <person name="Grigoriev I.V."/>
            <person name="Hibbett D.S."/>
            <person name="Martin F."/>
            <person name="Nordberg H.P."/>
            <person name="Cantor M.N."/>
            <person name="Hua S.X."/>
        </authorList>
    </citation>
    <scope>NUCLEOTIDE SEQUENCE [LARGE SCALE GENOMIC DNA]</scope>
    <source>
        <strain evidence="3">h7</strain>
    </source>
</reference>
<dbReference type="AlphaFoldDB" id="A0A0C3C3H6"/>
<feature type="compositionally biased region" description="Acidic residues" evidence="1">
    <location>
        <begin position="76"/>
        <end position="88"/>
    </location>
</feature>
<keyword evidence="3" id="KW-1185">Reference proteome</keyword>
<name>A0A0C3C3H6_HEBCY</name>
<dbReference type="OrthoDB" id="2553859at2759"/>
<dbReference type="EMBL" id="KN831792">
    <property type="protein sequence ID" value="KIM38111.1"/>
    <property type="molecule type" value="Genomic_DNA"/>
</dbReference>
<protein>
    <submittedName>
        <fullName evidence="2">Uncharacterized protein</fullName>
    </submittedName>
</protein>
<accession>A0A0C3C3H6</accession>